<keyword evidence="3" id="KW-1185">Reference proteome</keyword>
<protein>
    <submittedName>
        <fullName evidence="2">Uncharacterized protein</fullName>
    </submittedName>
</protein>
<name>A0A0C2IH76_THEKT</name>
<feature type="compositionally biased region" description="Low complexity" evidence="1">
    <location>
        <begin position="76"/>
        <end position="86"/>
    </location>
</feature>
<dbReference type="Proteomes" id="UP000031668">
    <property type="component" value="Unassembled WGS sequence"/>
</dbReference>
<feature type="compositionally biased region" description="Basic residues" evidence="1">
    <location>
        <begin position="41"/>
        <end position="59"/>
    </location>
</feature>
<evidence type="ECO:0000313" key="2">
    <source>
        <dbReference type="EMBL" id="KII64644.1"/>
    </source>
</evidence>
<comment type="caution">
    <text evidence="2">The sequence shown here is derived from an EMBL/GenBank/DDBJ whole genome shotgun (WGS) entry which is preliminary data.</text>
</comment>
<evidence type="ECO:0000256" key="1">
    <source>
        <dbReference type="SAM" id="MobiDB-lite"/>
    </source>
</evidence>
<gene>
    <name evidence="2" type="ORF">RF11_07495</name>
</gene>
<reference evidence="2 3" key="1">
    <citation type="journal article" date="2014" name="Genome Biol. Evol.">
        <title>The genome of the myxosporean Thelohanellus kitauei shows adaptations to nutrient acquisition within its fish host.</title>
        <authorList>
            <person name="Yang Y."/>
            <person name="Xiong J."/>
            <person name="Zhou Z."/>
            <person name="Huo F."/>
            <person name="Miao W."/>
            <person name="Ran C."/>
            <person name="Liu Y."/>
            <person name="Zhang J."/>
            <person name="Feng J."/>
            <person name="Wang M."/>
            <person name="Wang M."/>
            <person name="Wang L."/>
            <person name="Yao B."/>
        </authorList>
    </citation>
    <scope>NUCLEOTIDE SEQUENCE [LARGE SCALE GENOMIC DNA]</scope>
    <source>
        <strain evidence="2">Wuqing</strain>
    </source>
</reference>
<organism evidence="2 3">
    <name type="scientific">Thelohanellus kitauei</name>
    <name type="common">Myxosporean</name>
    <dbReference type="NCBI Taxonomy" id="669202"/>
    <lineage>
        <taxon>Eukaryota</taxon>
        <taxon>Metazoa</taxon>
        <taxon>Cnidaria</taxon>
        <taxon>Myxozoa</taxon>
        <taxon>Myxosporea</taxon>
        <taxon>Bivalvulida</taxon>
        <taxon>Platysporina</taxon>
        <taxon>Myxobolidae</taxon>
        <taxon>Thelohanellus</taxon>
    </lineage>
</organism>
<feature type="compositionally biased region" description="Polar residues" evidence="1">
    <location>
        <begin position="96"/>
        <end position="108"/>
    </location>
</feature>
<evidence type="ECO:0000313" key="3">
    <source>
        <dbReference type="Proteomes" id="UP000031668"/>
    </source>
</evidence>
<dbReference type="AlphaFoldDB" id="A0A0C2IH76"/>
<feature type="region of interest" description="Disordered" evidence="1">
    <location>
        <begin position="41"/>
        <end position="108"/>
    </location>
</feature>
<dbReference type="EMBL" id="JWZT01004141">
    <property type="protein sequence ID" value="KII64644.1"/>
    <property type="molecule type" value="Genomic_DNA"/>
</dbReference>
<sequence length="108" mass="12626">MKDYDKLPKDLQQLYLKKSEVEQEISKNMIKLMKMFTKNVKKCPKTWKRRSKFARRNRKISPSDTKSAEDEPRNVSQSSSDTLSDSSIRRPRVNSRSKQSDISETASI</sequence>
<proteinExistence type="predicted"/>
<accession>A0A0C2IH76</accession>